<feature type="region of interest" description="Disordered" evidence="1">
    <location>
        <begin position="335"/>
        <end position="360"/>
    </location>
</feature>
<dbReference type="STRING" id="13370.A0A448YS24"/>
<keyword evidence="4" id="KW-1185">Reference proteome</keyword>
<proteinExistence type="predicted"/>
<keyword evidence="2" id="KW-0732">Signal</keyword>
<name>A0A448YS24_BRENA</name>
<reference evidence="3 4" key="1">
    <citation type="submission" date="2018-12" db="EMBL/GenBank/DDBJ databases">
        <authorList>
            <person name="Tiukova I."/>
            <person name="Dainat J."/>
        </authorList>
    </citation>
    <scope>NUCLEOTIDE SEQUENCE [LARGE SCALE GENOMIC DNA]</scope>
</reference>
<evidence type="ECO:0000256" key="1">
    <source>
        <dbReference type="SAM" id="MobiDB-lite"/>
    </source>
</evidence>
<feature type="signal peptide" evidence="2">
    <location>
        <begin position="1"/>
        <end position="23"/>
    </location>
</feature>
<protein>
    <submittedName>
        <fullName evidence="3">DEKNAAC104873</fullName>
    </submittedName>
</protein>
<dbReference type="AlphaFoldDB" id="A0A448YS24"/>
<evidence type="ECO:0000313" key="3">
    <source>
        <dbReference type="EMBL" id="VEU23713.1"/>
    </source>
</evidence>
<dbReference type="OrthoDB" id="4088889at2759"/>
<dbReference type="Proteomes" id="UP000290900">
    <property type="component" value="Unassembled WGS sequence"/>
</dbReference>
<dbReference type="Pfam" id="PF17235">
    <property type="entry name" value="STD1"/>
    <property type="match status" value="1"/>
</dbReference>
<dbReference type="InterPro" id="IPR035189">
    <property type="entry name" value="Std1/Mth1"/>
</dbReference>
<feature type="compositionally biased region" description="Low complexity" evidence="1">
    <location>
        <begin position="346"/>
        <end position="360"/>
    </location>
</feature>
<gene>
    <name evidence="3" type="ORF">BRENAR_LOCUS4442</name>
</gene>
<evidence type="ECO:0000256" key="2">
    <source>
        <dbReference type="SAM" id="SignalP"/>
    </source>
</evidence>
<dbReference type="InParanoid" id="A0A448YS24"/>
<organism evidence="3 4">
    <name type="scientific">Brettanomyces naardenensis</name>
    <name type="common">Yeast</name>
    <dbReference type="NCBI Taxonomy" id="13370"/>
    <lineage>
        <taxon>Eukaryota</taxon>
        <taxon>Fungi</taxon>
        <taxon>Dikarya</taxon>
        <taxon>Ascomycota</taxon>
        <taxon>Saccharomycotina</taxon>
        <taxon>Pichiomycetes</taxon>
        <taxon>Pichiales</taxon>
        <taxon>Pichiaceae</taxon>
        <taxon>Brettanomyces</taxon>
    </lineage>
</organism>
<dbReference type="EMBL" id="CAACVR010000056">
    <property type="protein sequence ID" value="VEU23713.1"/>
    <property type="molecule type" value="Genomic_DNA"/>
</dbReference>
<sequence length="391" mass="45404">MIGPETILDFIWLILSIPSTINSVLTHTSTTSEKERSDAQNLVTSPGLAKYRAVNIPNYFAGELEDSIDLQIKSLLYDYRRLRINALTPFLKPSNSQSGNLQFDYITSTYTRVLPNDDFICNKKLDSIYNIERFKEEILNDPYRVLIDYPKNKLRAMLILSDSPSEVGELPELNSDQYFKFLILRPDDSDAQYINVLVNKSGMYHEHHASDKLKTRILRRVINRQRELVGNNFNKDDRANIIRSYLQKLALHIQVERIYRATLKRKQREMKENLTRFSRGKSIQSYRALKLQKSRTLLNSNNTNNIIGFAEESSPKKVMMARSTEDLENMYISDTNSDTHLRNSDSESQASSSGSSSSFSQYFSPEEKNLFYEQSKMAVRIRIERERLYLV</sequence>
<accession>A0A448YS24</accession>
<feature type="chain" id="PRO_5019042516" evidence="2">
    <location>
        <begin position="24"/>
        <end position="391"/>
    </location>
</feature>
<evidence type="ECO:0000313" key="4">
    <source>
        <dbReference type="Proteomes" id="UP000290900"/>
    </source>
</evidence>